<evidence type="ECO:0000256" key="12">
    <source>
        <dbReference type="ARBA" id="ARBA00029736"/>
    </source>
</evidence>
<comment type="subcellular location">
    <subcellularLocation>
        <location evidence="2 15 17">Cytoplasm</location>
    </subcellularLocation>
</comment>
<dbReference type="HAMAP" id="MF_00605">
    <property type="entry name" value="TrmD"/>
    <property type="match status" value="1"/>
</dbReference>
<dbReference type="Proteomes" id="UP000034732">
    <property type="component" value="Unassembled WGS sequence"/>
</dbReference>
<dbReference type="GO" id="GO:0002939">
    <property type="term" value="P:tRNA N1-guanine methylation"/>
    <property type="evidence" value="ECO:0007669"/>
    <property type="project" value="TreeGrafter"/>
</dbReference>
<evidence type="ECO:0000256" key="17">
    <source>
        <dbReference type="RuleBase" id="RU003464"/>
    </source>
</evidence>
<dbReference type="NCBIfam" id="NF000648">
    <property type="entry name" value="PRK00026.1"/>
    <property type="match status" value="1"/>
</dbReference>
<comment type="caution">
    <text evidence="19">The sequence shown here is derived from an EMBL/GenBank/DDBJ whole genome shotgun (WGS) entry which is preliminary data.</text>
</comment>
<evidence type="ECO:0000256" key="6">
    <source>
        <dbReference type="ARBA" id="ARBA00014679"/>
    </source>
</evidence>
<evidence type="ECO:0000259" key="18">
    <source>
        <dbReference type="Pfam" id="PF01746"/>
    </source>
</evidence>
<name>A0A0G1PCN2_UNCKA</name>
<evidence type="ECO:0000256" key="8">
    <source>
        <dbReference type="ARBA" id="ARBA00022603"/>
    </source>
</evidence>
<evidence type="ECO:0000256" key="15">
    <source>
        <dbReference type="HAMAP-Rule" id="MF_00605"/>
    </source>
</evidence>
<dbReference type="GO" id="GO:0005829">
    <property type="term" value="C:cytosol"/>
    <property type="evidence" value="ECO:0007669"/>
    <property type="project" value="TreeGrafter"/>
</dbReference>
<comment type="catalytic activity">
    <reaction evidence="14 15 17">
        <text>guanosine(37) in tRNA + S-adenosyl-L-methionine = N(1)-methylguanosine(37) in tRNA + S-adenosyl-L-homocysteine + H(+)</text>
        <dbReference type="Rhea" id="RHEA:36899"/>
        <dbReference type="Rhea" id="RHEA-COMP:10145"/>
        <dbReference type="Rhea" id="RHEA-COMP:10147"/>
        <dbReference type="ChEBI" id="CHEBI:15378"/>
        <dbReference type="ChEBI" id="CHEBI:57856"/>
        <dbReference type="ChEBI" id="CHEBI:59789"/>
        <dbReference type="ChEBI" id="CHEBI:73542"/>
        <dbReference type="ChEBI" id="CHEBI:74269"/>
        <dbReference type="EC" id="2.1.1.228"/>
    </reaction>
</comment>
<protein>
    <recommendedName>
        <fullName evidence="6 15">tRNA (guanine-N(1)-)-methyltransferase</fullName>
        <ecNumber evidence="5 15">2.1.1.228</ecNumber>
    </recommendedName>
    <alternativeName>
        <fullName evidence="12 15">M1G-methyltransferase</fullName>
    </alternativeName>
    <alternativeName>
        <fullName evidence="13 15">tRNA [GM37] methyltransferase</fullName>
    </alternativeName>
</protein>
<dbReference type="Gene3D" id="1.10.1270.20">
    <property type="entry name" value="tRNA(m1g37)methyltransferase, domain 2"/>
    <property type="match status" value="1"/>
</dbReference>
<evidence type="ECO:0000256" key="4">
    <source>
        <dbReference type="ARBA" id="ARBA00011738"/>
    </source>
</evidence>
<evidence type="ECO:0000256" key="14">
    <source>
        <dbReference type="ARBA" id="ARBA00047783"/>
    </source>
</evidence>
<keyword evidence="9 15" id="KW-0808">Transferase</keyword>
<dbReference type="CDD" id="cd18080">
    <property type="entry name" value="TrmD-like"/>
    <property type="match status" value="1"/>
</dbReference>
<evidence type="ECO:0000256" key="11">
    <source>
        <dbReference type="ARBA" id="ARBA00022694"/>
    </source>
</evidence>
<evidence type="ECO:0000256" key="5">
    <source>
        <dbReference type="ARBA" id="ARBA00012807"/>
    </source>
</evidence>
<dbReference type="Gene3D" id="3.40.1280.10">
    <property type="match status" value="1"/>
</dbReference>
<gene>
    <name evidence="15" type="primary">trmD</name>
    <name evidence="19" type="ORF">UX44_C0022G0005</name>
</gene>
<evidence type="ECO:0000256" key="13">
    <source>
        <dbReference type="ARBA" id="ARBA00033392"/>
    </source>
</evidence>
<dbReference type="PIRSF" id="PIRSF000386">
    <property type="entry name" value="tRNA_mtase"/>
    <property type="match status" value="1"/>
</dbReference>
<feature type="binding site" evidence="15 16">
    <location>
        <position position="112"/>
    </location>
    <ligand>
        <name>S-adenosyl-L-methionine</name>
        <dbReference type="ChEBI" id="CHEBI:59789"/>
    </ligand>
</feature>
<evidence type="ECO:0000256" key="10">
    <source>
        <dbReference type="ARBA" id="ARBA00022691"/>
    </source>
</evidence>
<comment type="function">
    <text evidence="1 15 17">Specifically methylates guanosine-37 in various tRNAs.</text>
</comment>
<dbReference type="InterPro" id="IPR023148">
    <property type="entry name" value="tRNA_m1G_MeTrfase_C_sf"/>
</dbReference>
<dbReference type="AlphaFoldDB" id="A0A0G1PCN2"/>
<feature type="domain" description="tRNA methyltransferase TRMD/TRM10-type" evidence="18">
    <location>
        <begin position="2"/>
        <end position="212"/>
    </location>
</feature>
<evidence type="ECO:0000256" key="3">
    <source>
        <dbReference type="ARBA" id="ARBA00007630"/>
    </source>
</evidence>
<dbReference type="NCBIfam" id="TIGR00088">
    <property type="entry name" value="trmD"/>
    <property type="match status" value="1"/>
</dbReference>
<dbReference type="InterPro" id="IPR029026">
    <property type="entry name" value="tRNA_m1G_MTases_N"/>
</dbReference>
<keyword evidence="8 15" id="KW-0489">Methyltransferase</keyword>
<proteinExistence type="inferred from homology"/>
<comment type="subunit">
    <text evidence="4 15 17">Homodimer.</text>
</comment>
<dbReference type="InterPro" id="IPR002649">
    <property type="entry name" value="tRNA_m1G_MeTrfase_TrmD"/>
</dbReference>
<dbReference type="GO" id="GO:0052906">
    <property type="term" value="F:tRNA (guanine(37)-N1)-methyltransferase activity"/>
    <property type="evidence" value="ECO:0007669"/>
    <property type="project" value="UniProtKB-UniRule"/>
</dbReference>
<evidence type="ECO:0000256" key="16">
    <source>
        <dbReference type="PIRSR" id="PIRSR000386-1"/>
    </source>
</evidence>
<evidence type="ECO:0000313" key="20">
    <source>
        <dbReference type="Proteomes" id="UP000034732"/>
    </source>
</evidence>
<reference evidence="19 20" key="1">
    <citation type="journal article" date="2015" name="Nature">
        <title>rRNA introns, odd ribosomes, and small enigmatic genomes across a large radiation of phyla.</title>
        <authorList>
            <person name="Brown C.T."/>
            <person name="Hug L.A."/>
            <person name="Thomas B.C."/>
            <person name="Sharon I."/>
            <person name="Castelle C.J."/>
            <person name="Singh A."/>
            <person name="Wilkins M.J."/>
            <person name="Williams K.H."/>
            <person name="Banfield J.F."/>
        </authorList>
    </citation>
    <scope>NUCLEOTIDE SEQUENCE [LARGE SCALE GENOMIC DNA]</scope>
</reference>
<keyword evidence="7 15" id="KW-0963">Cytoplasm</keyword>
<evidence type="ECO:0000256" key="2">
    <source>
        <dbReference type="ARBA" id="ARBA00004496"/>
    </source>
</evidence>
<evidence type="ECO:0000313" key="19">
    <source>
        <dbReference type="EMBL" id="KKU30437.1"/>
    </source>
</evidence>
<comment type="similarity">
    <text evidence="3 15 17">Belongs to the RNA methyltransferase TrmD family.</text>
</comment>
<dbReference type="Pfam" id="PF01746">
    <property type="entry name" value="tRNA_m1G_MT"/>
    <property type="match status" value="1"/>
</dbReference>
<dbReference type="InterPro" id="IPR016009">
    <property type="entry name" value="tRNA_MeTrfase_TRMD/TRM10"/>
</dbReference>
<keyword evidence="11 15" id="KW-0819">tRNA processing</keyword>
<evidence type="ECO:0000256" key="1">
    <source>
        <dbReference type="ARBA" id="ARBA00002634"/>
    </source>
</evidence>
<keyword evidence="10 15" id="KW-0949">S-adenosyl-L-methionine</keyword>
<sequence>MLRVDIITLFPDLFTLHLQTLPIKKALAKKLLEINFHQLRNFAVDKRGTVDDKPYGGGPGMILMVQPIVNALEGIQKCTHTKVVVLTPQGRRFSQKIAQEYSKNSHLVLVCGRYEGIDQRVIDNFSNDTLSIGDYVLSGGELPALVVLESIARLLPGVLEKPDAPLKESFSAEGEIEYPQYTRPEDFMGHKVPQVLLSGNHKKTEEWRRKNTTALPA</sequence>
<dbReference type="PANTHER" id="PTHR46417:SF1">
    <property type="entry name" value="TRNA (GUANINE-N(1)-)-METHYLTRANSFERASE"/>
    <property type="match status" value="1"/>
</dbReference>
<dbReference type="PATRIC" id="fig|1619107.3.peg.391"/>
<dbReference type="SUPFAM" id="SSF75217">
    <property type="entry name" value="alpha/beta knot"/>
    <property type="match status" value="1"/>
</dbReference>
<dbReference type="EC" id="2.1.1.228" evidence="5 15"/>
<evidence type="ECO:0000256" key="9">
    <source>
        <dbReference type="ARBA" id="ARBA00022679"/>
    </source>
</evidence>
<organism evidence="19 20">
    <name type="scientific">candidate division WWE3 bacterium GW2011_GWA1_46_21</name>
    <dbReference type="NCBI Taxonomy" id="1619107"/>
    <lineage>
        <taxon>Bacteria</taxon>
        <taxon>Katanobacteria</taxon>
    </lineage>
</organism>
<evidence type="ECO:0000256" key="7">
    <source>
        <dbReference type="ARBA" id="ARBA00022490"/>
    </source>
</evidence>
<dbReference type="FunFam" id="3.40.1280.10:FF:000001">
    <property type="entry name" value="tRNA (guanine-N(1)-)-methyltransferase"/>
    <property type="match status" value="1"/>
</dbReference>
<accession>A0A0G1PCN2</accession>
<feature type="binding site" evidence="15 16">
    <location>
        <begin position="132"/>
        <end position="137"/>
    </location>
    <ligand>
        <name>S-adenosyl-L-methionine</name>
        <dbReference type="ChEBI" id="CHEBI:59789"/>
    </ligand>
</feature>
<dbReference type="InterPro" id="IPR029028">
    <property type="entry name" value="Alpha/beta_knot_MTases"/>
</dbReference>
<dbReference type="PANTHER" id="PTHR46417">
    <property type="entry name" value="TRNA (GUANINE-N(1)-)-METHYLTRANSFERASE"/>
    <property type="match status" value="1"/>
</dbReference>
<dbReference type="EMBL" id="LCMF01000022">
    <property type="protein sequence ID" value="KKU30437.1"/>
    <property type="molecule type" value="Genomic_DNA"/>
</dbReference>